<dbReference type="Pfam" id="PF00082">
    <property type="entry name" value="Peptidase_S8"/>
    <property type="match status" value="1"/>
</dbReference>
<dbReference type="RefSeq" id="WP_076341690.1">
    <property type="nucleotide sequence ID" value="NZ_CAPDDE010000002.1"/>
</dbReference>
<dbReference type="STRING" id="1862672.BO225_07725"/>
<dbReference type="GO" id="GO:0004252">
    <property type="term" value="F:serine-type endopeptidase activity"/>
    <property type="evidence" value="ECO:0007669"/>
    <property type="project" value="InterPro"/>
</dbReference>
<gene>
    <name evidence="3" type="ORF">BO225_07725</name>
</gene>
<dbReference type="SUPFAM" id="SSF52743">
    <property type="entry name" value="Subtilisin-like"/>
    <property type="match status" value="1"/>
</dbReference>
<dbReference type="InterPro" id="IPR036852">
    <property type="entry name" value="Peptidase_S8/S53_dom_sf"/>
</dbReference>
<accession>A0A1U7NLR8</accession>
<keyword evidence="4" id="KW-1185">Reference proteome</keyword>
<proteinExistence type="predicted"/>
<dbReference type="OrthoDB" id="9759014at2"/>
<dbReference type="EMBL" id="MPKA01000079">
    <property type="protein sequence ID" value="OLU45814.1"/>
    <property type="molecule type" value="Genomic_DNA"/>
</dbReference>
<evidence type="ECO:0000313" key="3">
    <source>
        <dbReference type="EMBL" id="OLU45814.1"/>
    </source>
</evidence>
<feature type="region of interest" description="Disordered" evidence="1">
    <location>
        <begin position="1"/>
        <end position="22"/>
    </location>
</feature>
<dbReference type="Gene3D" id="3.40.50.200">
    <property type="entry name" value="Peptidase S8/S53 domain"/>
    <property type="match status" value="1"/>
</dbReference>
<evidence type="ECO:0000256" key="1">
    <source>
        <dbReference type="SAM" id="MobiDB-lite"/>
    </source>
</evidence>
<protein>
    <recommendedName>
        <fullName evidence="2">Peptidase S8/S53 domain-containing protein</fullName>
    </recommendedName>
</protein>
<comment type="caution">
    <text evidence="3">The sequence shown here is derived from an EMBL/GenBank/DDBJ whole genome shotgun (WGS) entry which is preliminary data.</text>
</comment>
<name>A0A1U7NLR8_9FIRM</name>
<feature type="domain" description="Peptidase S8/S53" evidence="2">
    <location>
        <begin position="271"/>
        <end position="534"/>
    </location>
</feature>
<dbReference type="InterPro" id="IPR034074">
    <property type="entry name" value="Y4bN_pept_dom"/>
</dbReference>
<organism evidence="3 4">
    <name type="scientific">Dubosiella newyorkensis</name>
    <dbReference type="NCBI Taxonomy" id="1862672"/>
    <lineage>
        <taxon>Bacteria</taxon>
        <taxon>Bacillati</taxon>
        <taxon>Bacillota</taxon>
        <taxon>Erysipelotrichia</taxon>
        <taxon>Erysipelotrichales</taxon>
        <taxon>Erysipelotrichaceae</taxon>
        <taxon>Dubosiella</taxon>
    </lineage>
</organism>
<dbReference type="InterPro" id="IPR000209">
    <property type="entry name" value="Peptidase_S8/S53_dom"/>
</dbReference>
<dbReference type="GeneID" id="78275825"/>
<evidence type="ECO:0000259" key="2">
    <source>
        <dbReference type="Pfam" id="PF00082"/>
    </source>
</evidence>
<dbReference type="GO" id="GO:0006508">
    <property type="term" value="P:proteolysis"/>
    <property type="evidence" value="ECO:0007669"/>
    <property type="project" value="InterPro"/>
</dbReference>
<dbReference type="Proteomes" id="UP000186705">
    <property type="component" value="Unassembled WGS sequence"/>
</dbReference>
<evidence type="ECO:0000313" key="4">
    <source>
        <dbReference type="Proteomes" id="UP000186705"/>
    </source>
</evidence>
<dbReference type="AlphaFoldDB" id="A0A1U7NLR8"/>
<reference evidence="3 4" key="1">
    <citation type="submission" date="2016-11" db="EMBL/GenBank/DDBJ databases">
        <title>Description of two novel members of the family Erysipelotrichaceae: Ileibacterium lipovorans gen. nov., sp. nov. and Dubosiella newyorkensis, gen. nov., sp. nov.</title>
        <authorList>
            <person name="Cox L.M."/>
            <person name="Sohn J."/>
            <person name="Tyrrell K.L."/>
            <person name="Citron D.M."/>
            <person name="Lawson P.A."/>
            <person name="Patel N.B."/>
            <person name="Iizumi T."/>
            <person name="Perez-Perez G.I."/>
            <person name="Goldstein E.J."/>
            <person name="Blaser M.J."/>
        </authorList>
    </citation>
    <scope>NUCLEOTIDE SEQUENCE [LARGE SCALE GENOMIC DNA]</scope>
    <source>
        <strain evidence="3 4">NYU-BL-A4</strain>
    </source>
</reference>
<sequence length="747" mass="85702">MNNVFELRGEMNSSKPKKNRPVPQLKGLKIEVDTIRKFRNQLEEIKQFWESEKYLDGALVSIHYKRVIPKSSRVNRILGTKSKPSSKFICGAKYDGFDENNIGKAHIITYYISIEQLTDTIQLLKFLENITATRFEDTATEKKVRELKPFFKQNVYSYSEVVQGLVDLKEIETFSIEKESINENGNHMISFYKTSTNLDCLFEKLHIDPLNIEKIDEQTYVFSKHDMSVILQEVPYLVSMGLQDLNEVCPIQFQISKPLYELKEIPDPKDEPVIGVIDMHFKKGSTYLDKWVDYKRVTSDEIELEDNDYEHGTRVSSIIVDGPSLNPHLDDHCGRFRVRHFGIGASGKLNNSTALKQIRDIIEDNLDIKVWNISLGSEFEVSRNYMSVQGALLDELQFKYDILIIVAGTNKPEKIGNESYRIGSPADSLNSIVVNSVSLKKEVPSYARKGPVLSFFIKPDVSYYGGTVEEPIQVVTASGDITQTRGTSYAAPWIARKASYLIDKMGISREVAKALLIDSAAGWGNQQKFDVGYGVVPVSIDDVLQSKDNEIRFVMSGKMRNTEIYTHRLPVNLIDGKHPFKAKVTMTYFPKCDRYSGVDYSCTELDVHFGRVYEDKKGSFQIKSIDANHQGDDGIHVCYEKTARKTFRKWDNVKHLEEKVNERSKDVKAMTEKGFWGIKINEKERQDEKYGEDIDFGLVITLKEIHDENRYTDFINRCIAHGWIVNEINIENRTAIYNVAEEEIEWD</sequence>
<dbReference type="CDD" id="cd04847">
    <property type="entry name" value="Peptidases_S8_Subtilisin_like_2"/>
    <property type="match status" value="1"/>
</dbReference>